<keyword evidence="7" id="KW-0479">Metal-binding</keyword>
<keyword evidence="8" id="KW-0547">Nucleotide-binding</keyword>
<keyword evidence="6" id="KW-0540">Nuclease</keyword>
<keyword evidence="18" id="KW-0917">Virion maturation</keyword>
<dbReference type="Pfam" id="PF07727">
    <property type="entry name" value="RVT_2"/>
    <property type="match status" value="1"/>
</dbReference>
<keyword evidence="17" id="KW-0808">Transferase</keyword>
<keyword evidence="16" id="KW-0695">RNA-directed DNA polymerase</keyword>
<evidence type="ECO:0000256" key="8">
    <source>
        <dbReference type="ARBA" id="ARBA00022741"/>
    </source>
</evidence>
<sequence>MNCEIPKPVLASLIFKGLLSSFDSFAFRKFKEISSNFKEVDIDSLISDLLSEEARIGTSADLKANKAFKNNAKYCSHCKQKGHLNSTCFKLHPELKPNFNKKPNNKAISAKDKDFKNGSSKALMSAFTNSSSNSELNHFGIAYSITNNNKFVLDSGASEHYSPNKAWFINYKPIAKKSIIIANGDIMPILSIGDIPIKSKISLEIIIKNVNYIPKLKTTLISSKELINKDWAINFDRNGAKISHASFKLYINVKWANNAYFIKVEINDKYLEPLLFKVDPFVTTKLSLYHKRLLHVNKDFVLKTIDNSEGLSKAIEQNLENCESCVFKLDNAREFTSNKWTTFCKSKSIICEYTSPYSPSQNGIAERLNRYLIERLISRDNKLADKDEKGLLVGFESANNYLIYLPSKRVVISSKNVLIKKDLKFKDELINEKSDYFDIIEEELPSTKSDDDFTTSIKSIDNTNNNQPNISQPRVVKIEEAEDQPYFDDTESRASDALSDLNTDPNKATVEAPKAPKTRGPAKDYSDQRPNVTTRSSKNNSFNLAITELNNRLIEEQIQAMSVYKNVTLLASMALISSKTDRNLDQGLIKLSDKNSSKKVVNKSASNNIKPLKTRWVYKIKQGTDTYEFKSKFVAKGFKQLYGLNYIDTFASVVKQMAWRLIFALAVLYGWFIYKIDIISAFTQSDIDLKLYIIPLIGINSSKYANKLLMLNKALYGLKQSARLWFITLKEVLIQKFSFTPLLADSCILYNKELKLIISVYVDDLALISPNIDTIKSFIKELQKYFKLKDLRLIKDYLGIDIEYDIKRGYMKLSQESYITKILNRFDMLDCKPKPIPIDSKAKLEPNPNKASASEITWFQQLDLQAILAKAIL</sequence>
<dbReference type="InterPro" id="IPR036397">
    <property type="entry name" value="RNaseH_sf"/>
</dbReference>
<dbReference type="HOGENOM" id="CLU_001650_5_0_1"/>
<keyword evidence="17" id="KW-0239">DNA-directed DNA polymerase</keyword>
<evidence type="ECO:0000256" key="6">
    <source>
        <dbReference type="ARBA" id="ARBA00022722"/>
    </source>
</evidence>
<dbReference type="InterPro" id="IPR039537">
    <property type="entry name" value="Retrotran_Ty1/copia-like"/>
</dbReference>
<dbReference type="SUPFAM" id="SSF56672">
    <property type="entry name" value="DNA/RNA polymerases"/>
    <property type="match status" value="1"/>
</dbReference>
<dbReference type="GO" id="GO:0003964">
    <property type="term" value="F:RNA-directed DNA polymerase activity"/>
    <property type="evidence" value="ECO:0007669"/>
    <property type="project" value="UniProtKB-KW"/>
</dbReference>
<dbReference type="InterPro" id="IPR043502">
    <property type="entry name" value="DNA/RNA_pol_sf"/>
</dbReference>
<organism evidence="26 27">
    <name type="scientific">Marssonina brunnea f. sp. multigermtubi (strain MB_m1)</name>
    <name type="common">Marssonina leaf spot fungus</name>
    <dbReference type="NCBI Taxonomy" id="1072389"/>
    <lineage>
        <taxon>Eukaryota</taxon>
        <taxon>Fungi</taxon>
        <taxon>Dikarya</taxon>
        <taxon>Ascomycota</taxon>
        <taxon>Pezizomycotina</taxon>
        <taxon>Leotiomycetes</taxon>
        <taxon>Helotiales</taxon>
        <taxon>Drepanopezizaceae</taxon>
        <taxon>Drepanopeziza</taxon>
    </lineage>
</organism>
<evidence type="ECO:0000259" key="25">
    <source>
        <dbReference type="PROSITE" id="PS50994"/>
    </source>
</evidence>
<feature type="region of interest" description="Disordered" evidence="24">
    <location>
        <begin position="488"/>
        <end position="538"/>
    </location>
</feature>
<comment type="catalytic activity">
    <reaction evidence="23">
        <text>DNA(n) + a 2'-deoxyribonucleoside 5'-triphosphate = DNA(n+1) + diphosphate</text>
        <dbReference type="Rhea" id="RHEA:22508"/>
        <dbReference type="Rhea" id="RHEA-COMP:17339"/>
        <dbReference type="Rhea" id="RHEA-COMP:17340"/>
        <dbReference type="ChEBI" id="CHEBI:33019"/>
        <dbReference type="ChEBI" id="CHEBI:61560"/>
        <dbReference type="ChEBI" id="CHEBI:173112"/>
        <dbReference type="EC" id="2.7.7.7"/>
    </reaction>
</comment>
<evidence type="ECO:0000313" key="27">
    <source>
        <dbReference type="Proteomes" id="UP000006753"/>
    </source>
</evidence>
<evidence type="ECO:0000256" key="12">
    <source>
        <dbReference type="ARBA" id="ARBA00022840"/>
    </source>
</evidence>
<dbReference type="GO" id="GO:0003723">
    <property type="term" value="F:RNA binding"/>
    <property type="evidence" value="ECO:0007669"/>
    <property type="project" value="UniProtKB-KW"/>
</dbReference>
<keyword evidence="2" id="KW-0815">Transposition</keyword>
<comment type="function">
    <text evidence="1">The aspartyl protease (PR) mediates the proteolytic cleavages of the Gag and Gag-Pol polyproteins after assembly of the VLP.</text>
</comment>
<keyword evidence="12" id="KW-0067">ATP-binding</keyword>
<dbReference type="EMBL" id="JH921441">
    <property type="protein sequence ID" value="EKD15691.1"/>
    <property type="molecule type" value="Genomic_DNA"/>
</dbReference>
<accession>K1WRP0</accession>
<evidence type="ECO:0000256" key="20">
    <source>
        <dbReference type="ARBA" id="ARBA00023172"/>
    </source>
</evidence>
<protein>
    <submittedName>
        <fullName evidence="26">Retrotransposon protein, putative, Ty1-copia subclass</fullName>
    </submittedName>
</protein>
<dbReference type="OrthoDB" id="3544839at2759"/>
<dbReference type="GO" id="GO:0003677">
    <property type="term" value="F:DNA binding"/>
    <property type="evidence" value="ECO:0007669"/>
    <property type="project" value="UniProtKB-KW"/>
</dbReference>
<dbReference type="Proteomes" id="UP000006753">
    <property type="component" value="Unassembled WGS sequence"/>
</dbReference>
<evidence type="ECO:0000256" key="4">
    <source>
        <dbReference type="ARBA" id="ARBA00022670"/>
    </source>
</evidence>
<dbReference type="InterPro" id="IPR054722">
    <property type="entry name" value="PolX-like_BBD"/>
</dbReference>
<feature type="compositionally biased region" description="Polar residues" evidence="24">
    <location>
        <begin position="454"/>
        <end position="470"/>
    </location>
</feature>
<keyword evidence="27" id="KW-1185">Reference proteome</keyword>
<reference evidence="26 27" key="1">
    <citation type="journal article" date="2012" name="BMC Genomics">
        <title>Sequencing the genome of Marssonina brunnea reveals fungus-poplar co-evolution.</title>
        <authorList>
            <person name="Zhu S."/>
            <person name="Cao Y.-Z."/>
            <person name="Jiang C."/>
            <person name="Tan B.-Y."/>
            <person name="Wang Z."/>
            <person name="Feng S."/>
            <person name="Zhang L."/>
            <person name="Su X.-H."/>
            <person name="Brejova B."/>
            <person name="Vinar T."/>
            <person name="Xu M."/>
            <person name="Wang M.-X."/>
            <person name="Zhang S.-G."/>
            <person name="Huang M.-R."/>
            <person name="Wu R."/>
            <person name="Zhou Y."/>
        </authorList>
    </citation>
    <scope>NUCLEOTIDE SEQUENCE [LARGE SCALE GENOMIC DNA]</scope>
    <source>
        <strain evidence="26 27">MB_m1</strain>
    </source>
</reference>
<evidence type="ECO:0000313" key="26">
    <source>
        <dbReference type="EMBL" id="EKD15691.1"/>
    </source>
</evidence>
<proteinExistence type="predicted"/>
<keyword evidence="11" id="KW-0378">Hydrolase</keyword>
<evidence type="ECO:0000256" key="22">
    <source>
        <dbReference type="ARBA" id="ARBA00048173"/>
    </source>
</evidence>
<dbReference type="GO" id="GO:0005634">
    <property type="term" value="C:nucleus"/>
    <property type="evidence" value="ECO:0007669"/>
    <property type="project" value="UniProtKB-ARBA"/>
</dbReference>
<keyword evidence="15" id="KW-0229">DNA integration</keyword>
<name>K1WRP0_MARBU</name>
<evidence type="ECO:0000256" key="10">
    <source>
        <dbReference type="ARBA" id="ARBA00022759"/>
    </source>
</evidence>
<dbReference type="Pfam" id="PF22936">
    <property type="entry name" value="Pol_BBD"/>
    <property type="match status" value="1"/>
</dbReference>
<dbReference type="AlphaFoldDB" id="K1WRP0"/>
<evidence type="ECO:0000256" key="23">
    <source>
        <dbReference type="ARBA" id="ARBA00049244"/>
    </source>
</evidence>
<evidence type="ECO:0000256" key="13">
    <source>
        <dbReference type="ARBA" id="ARBA00022842"/>
    </source>
</evidence>
<dbReference type="GO" id="GO:0006508">
    <property type="term" value="P:proteolysis"/>
    <property type="evidence" value="ECO:0007669"/>
    <property type="project" value="UniProtKB-KW"/>
</dbReference>
<keyword evidence="13" id="KW-0460">Magnesium</keyword>
<dbReference type="GO" id="GO:0004190">
    <property type="term" value="F:aspartic-type endopeptidase activity"/>
    <property type="evidence" value="ECO:0007669"/>
    <property type="project" value="UniProtKB-KW"/>
</dbReference>
<keyword evidence="14" id="KW-0694">RNA-binding</keyword>
<dbReference type="GO" id="GO:0004519">
    <property type="term" value="F:endonuclease activity"/>
    <property type="evidence" value="ECO:0007669"/>
    <property type="project" value="UniProtKB-KW"/>
</dbReference>
<evidence type="ECO:0000256" key="1">
    <source>
        <dbReference type="ARBA" id="ARBA00002180"/>
    </source>
</evidence>
<evidence type="ECO:0000256" key="18">
    <source>
        <dbReference type="ARBA" id="ARBA00023113"/>
    </source>
</evidence>
<dbReference type="eggNOG" id="KOG0017">
    <property type="taxonomic scope" value="Eukaryota"/>
</dbReference>
<evidence type="ECO:0000256" key="9">
    <source>
        <dbReference type="ARBA" id="ARBA00022750"/>
    </source>
</evidence>
<keyword evidence="3" id="KW-1188">Viral release from host cell</keyword>
<dbReference type="InterPro" id="IPR001584">
    <property type="entry name" value="Integrase_cat-core"/>
</dbReference>
<dbReference type="InParanoid" id="K1WRP0"/>
<dbReference type="InterPro" id="IPR012337">
    <property type="entry name" value="RNaseH-like_sf"/>
</dbReference>
<keyword evidence="5" id="KW-0548">Nucleotidyltransferase</keyword>
<dbReference type="InterPro" id="IPR013103">
    <property type="entry name" value="RVT_2"/>
</dbReference>
<evidence type="ECO:0000256" key="14">
    <source>
        <dbReference type="ARBA" id="ARBA00022884"/>
    </source>
</evidence>
<dbReference type="GO" id="GO:0005524">
    <property type="term" value="F:ATP binding"/>
    <property type="evidence" value="ECO:0007669"/>
    <property type="project" value="UniProtKB-KW"/>
</dbReference>
<evidence type="ECO:0000256" key="24">
    <source>
        <dbReference type="SAM" id="MobiDB-lite"/>
    </source>
</evidence>
<gene>
    <name evidence="26" type="ORF">MBM_06319</name>
</gene>
<feature type="compositionally biased region" description="Polar residues" evidence="24">
    <location>
        <begin position="528"/>
        <end position="538"/>
    </location>
</feature>
<dbReference type="GO" id="GO:0006310">
    <property type="term" value="P:DNA recombination"/>
    <property type="evidence" value="ECO:0007669"/>
    <property type="project" value="UniProtKB-KW"/>
</dbReference>
<feature type="region of interest" description="Disordered" evidence="24">
    <location>
        <begin position="448"/>
        <end position="470"/>
    </location>
</feature>
<evidence type="ECO:0000256" key="5">
    <source>
        <dbReference type="ARBA" id="ARBA00022695"/>
    </source>
</evidence>
<evidence type="ECO:0000256" key="16">
    <source>
        <dbReference type="ARBA" id="ARBA00022918"/>
    </source>
</evidence>
<keyword evidence="10" id="KW-0255">Endonuclease</keyword>
<evidence type="ECO:0000256" key="7">
    <source>
        <dbReference type="ARBA" id="ARBA00022723"/>
    </source>
</evidence>
<dbReference type="GO" id="GO:0032196">
    <property type="term" value="P:transposition"/>
    <property type="evidence" value="ECO:0007669"/>
    <property type="project" value="UniProtKB-KW"/>
</dbReference>
<keyword evidence="20" id="KW-0233">DNA recombination</keyword>
<evidence type="ECO:0000256" key="17">
    <source>
        <dbReference type="ARBA" id="ARBA00022932"/>
    </source>
</evidence>
<evidence type="ECO:0000256" key="19">
    <source>
        <dbReference type="ARBA" id="ARBA00023125"/>
    </source>
</evidence>
<dbReference type="PANTHER" id="PTHR42648">
    <property type="entry name" value="TRANSPOSASE, PUTATIVE-RELATED"/>
    <property type="match status" value="1"/>
</dbReference>
<dbReference type="GO" id="GO:0015074">
    <property type="term" value="P:DNA integration"/>
    <property type="evidence" value="ECO:0007669"/>
    <property type="project" value="UniProtKB-KW"/>
</dbReference>
<keyword evidence="19" id="KW-0238">DNA-binding</keyword>
<dbReference type="SUPFAM" id="SSF53098">
    <property type="entry name" value="Ribonuclease H-like"/>
    <property type="match status" value="1"/>
</dbReference>
<evidence type="ECO:0000256" key="11">
    <source>
        <dbReference type="ARBA" id="ARBA00022801"/>
    </source>
</evidence>
<dbReference type="Gene3D" id="3.30.420.10">
    <property type="entry name" value="Ribonuclease H-like superfamily/Ribonuclease H"/>
    <property type="match status" value="1"/>
</dbReference>
<evidence type="ECO:0000256" key="2">
    <source>
        <dbReference type="ARBA" id="ARBA00022578"/>
    </source>
</evidence>
<feature type="domain" description="Integrase catalytic" evidence="25">
    <location>
        <begin position="326"/>
        <end position="376"/>
    </location>
</feature>
<dbReference type="PROSITE" id="PS50994">
    <property type="entry name" value="INTEGRASE"/>
    <property type="match status" value="1"/>
</dbReference>
<evidence type="ECO:0000256" key="15">
    <source>
        <dbReference type="ARBA" id="ARBA00022908"/>
    </source>
</evidence>
<keyword evidence="9" id="KW-0064">Aspartyl protease</keyword>
<evidence type="ECO:0000256" key="3">
    <source>
        <dbReference type="ARBA" id="ARBA00022612"/>
    </source>
</evidence>
<keyword evidence="4" id="KW-0645">Protease</keyword>
<comment type="catalytic activity">
    <reaction evidence="22">
        <text>DNA(n) + a 2'-deoxyribonucleoside 5'-triphosphate = DNA(n+1) + diphosphate</text>
        <dbReference type="Rhea" id="RHEA:22508"/>
        <dbReference type="Rhea" id="RHEA-COMP:17339"/>
        <dbReference type="Rhea" id="RHEA-COMP:17340"/>
        <dbReference type="ChEBI" id="CHEBI:33019"/>
        <dbReference type="ChEBI" id="CHEBI:61560"/>
        <dbReference type="ChEBI" id="CHEBI:173112"/>
        <dbReference type="EC" id="2.7.7.49"/>
    </reaction>
</comment>
<keyword evidence="21" id="KW-0511">Multifunctional enzyme</keyword>
<dbReference type="GO" id="GO:0003887">
    <property type="term" value="F:DNA-directed DNA polymerase activity"/>
    <property type="evidence" value="ECO:0007669"/>
    <property type="project" value="UniProtKB-KW"/>
</dbReference>
<dbReference type="PANTHER" id="PTHR42648:SF11">
    <property type="entry name" value="TRANSPOSON TY4-P GAG-POL POLYPROTEIN"/>
    <property type="match status" value="1"/>
</dbReference>
<dbReference type="OMA" id="SHASFKL"/>
<dbReference type="GO" id="GO:0046872">
    <property type="term" value="F:metal ion binding"/>
    <property type="evidence" value="ECO:0007669"/>
    <property type="project" value="UniProtKB-KW"/>
</dbReference>
<evidence type="ECO:0000256" key="21">
    <source>
        <dbReference type="ARBA" id="ARBA00023268"/>
    </source>
</evidence>
<dbReference type="KEGG" id="mbe:MBM_06319"/>